<dbReference type="Pfam" id="PF00005">
    <property type="entry name" value="ABC_tran"/>
    <property type="match status" value="1"/>
</dbReference>
<dbReference type="GO" id="GO:1903805">
    <property type="term" value="P:L-valine import across plasma membrane"/>
    <property type="evidence" value="ECO:0007669"/>
    <property type="project" value="TreeGrafter"/>
</dbReference>
<dbReference type="PANTHER" id="PTHR45772:SF7">
    <property type="entry name" value="AMINO ACID ABC TRANSPORTER ATP-BINDING PROTEIN"/>
    <property type="match status" value="1"/>
</dbReference>
<name>A0A829BIS8_STRMG</name>
<dbReference type="EMBL" id="AHSR01000041">
    <property type="protein sequence ID" value="EMC22532.1"/>
    <property type="molecule type" value="Genomic_DNA"/>
</dbReference>
<dbReference type="GO" id="GO:0015188">
    <property type="term" value="F:L-isoleucine transmembrane transporter activity"/>
    <property type="evidence" value="ECO:0007669"/>
    <property type="project" value="TreeGrafter"/>
</dbReference>
<evidence type="ECO:0000259" key="4">
    <source>
        <dbReference type="PROSITE" id="PS50893"/>
    </source>
</evidence>
<dbReference type="GO" id="GO:0005886">
    <property type="term" value="C:plasma membrane"/>
    <property type="evidence" value="ECO:0007669"/>
    <property type="project" value="TreeGrafter"/>
</dbReference>
<evidence type="ECO:0000256" key="3">
    <source>
        <dbReference type="ARBA" id="ARBA00022840"/>
    </source>
</evidence>
<dbReference type="InterPro" id="IPR003593">
    <property type="entry name" value="AAA+_ATPase"/>
</dbReference>
<keyword evidence="1" id="KW-0813">Transport</keyword>
<dbReference type="CDD" id="cd03219">
    <property type="entry name" value="ABC_Mj1267_LivG_branched"/>
    <property type="match status" value="1"/>
</dbReference>
<dbReference type="GO" id="GO:1903806">
    <property type="term" value="P:L-isoleucine import across plasma membrane"/>
    <property type="evidence" value="ECO:0007669"/>
    <property type="project" value="TreeGrafter"/>
</dbReference>
<dbReference type="FunFam" id="3.40.50.300:FF:000421">
    <property type="entry name" value="Branched-chain amino acid ABC transporter ATP-binding protein"/>
    <property type="match status" value="1"/>
</dbReference>
<dbReference type="SMART" id="SM00382">
    <property type="entry name" value="AAA"/>
    <property type="match status" value="1"/>
</dbReference>
<sequence length="254" mass="28169">MALLDVKNLTKSFGGLTAVGDVTLNLNEGELVGLIGPNGAGKTTLFNLLTGVYEPSEGSVELDGTLLNGKAPYKIASLGLSRTFQNIRLFKDMTVIENVLVGMGNTRNPHLFSSFLRLPNFYSNETELQEKAVELLKIFNLDDKADTLAKNLPYGQQRRLEIVRALATKPKILFLDEPAAGMNPQETAELTELIRQIKEEFSITIMLIEHDMSLVMDVTERIYVLEYGRLIAQGTPEEIKHNKRVIEAYLGGEA</sequence>
<dbReference type="InterPro" id="IPR027417">
    <property type="entry name" value="P-loop_NTPase"/>
</dbReference>
<evidence type="ECO:0000313" key="5">
    <source>
        <dbReference type="EMBL" id="EMC22532.1"/>
    </source>
</evidence>
<dbReference type="GO" id="GO:0015808">
    <property type="term" value="P:L-alanine transport"/>
    <property type="evidence" value="ECO:0007669"/>
    <property type="project" value="TreeGrafter"/>
</dbReference>
<feature type="domain" description="ABC transporter" evidence="4">
    <location>
        <begin position="4"/>
        <end position="252"/>
    </location>
</feature>
<evidence type="ECO:0000313" key="6">
    <source>
        <dbReference type="Proteomes" id="UP000011676"/>
    </source>
</evidence>
<gene>
    <name evidence="5" type="ORF">SMU82_08455</name>
</gene>
<dbReference type="PROSITE" id="PS50893">
    <property type="entry name" value="ABC_TRANSPORTER_2"/>
    <property type="match status" value="1"/>
</dbReference>
<evidence type="ECO:0000256" key="1">
    <source>
        <dbReference type="ARBA" id="ARBA00022448"/>
    </source>
</evidence>
<dbReference type="RefSeq" id="WP_002283712.1">
    <property type="nucleotide sequence ID" value="NZ_AHSR01000041.1"/>
</dbReference>
<organism evidence="5 6">
    <name type="scientific">Streptococcus mutans SM6</name>
    <dbReference type="NCBI Taxonomy" id="857119"/>
    <lineage>
        <taxon>Bacteria</taxon>
        <taxon>Bacillati</taxon>
        <taxon>Bacillota</taxon>
        <taxon>Bacilli</taxon>
        <taxon>Lactobacillales</taxon>
        <taxon>Streptococcaceae</taxon>
        <taxon>Streptococcus</taxon>
    </lineage>
</organism>
<protein>
    <submittedName>
        <fullName evidence="5">Branched-chain amino acid transport system ATP-binding protein</fullName>
    </submittedName>
</protein>
<dbReference type="SUPFAM" id="SSF52540">
    <property type="entry name" value="P-loop containing nucleoside triphosphate hydrolases"/>
    <property type="match status" value="1"/>
</dbReference>
<dbReference type="Pfam" id="PF12399">
    <property type="entry name" value="BCA_ABC_TP_C"/>
    <property type="match status" value="1"/>
</dbReference>
<comment type="caution">
    <text evidence="5">The sequence shown here is derived from an EMBL/GenBank/DDBJ whole genome shotgun (WGS) entry which is preliminary data.</text>
</comment>
<dbReference type="GO" id="GO:0042941">
    <property type="term" value="P:D-alanine transmembrane transport"/>
    <property type="evidence" value="ECO:0007669"/>
    <property type="project" value="TreeGrafter"/>
</dbReference>
<dbReference type="AlphaFoldDB" id="A0A829BIS8"/>
<dbReference type="GO" id="GO:0005524">
    <property type="term" value="F:ATP binding"/>
    <property type="evidence" value="ECO:0007669"/>
    <property type="project" value="UniProtKB-KW"/>
</dbReference>
<dbReference type="InterPro" id="IPR032823">
    <property type="entry name" value="BCA_ABC_TP_C"/>
</dbReference>
<reference evidence="5 6" key="1">
    <citation type="journal article" date="2013" name="Mol. Biol. Evol.">
        <title>Evolutionary and population genomics of the cavity causing bacteria Streptococcus mutans.</title>
        <authorList>
            <person name="Cornejo O.E."/>
            <person name="Lefebure T."/>
            <person name="Pavinski Bitar P.D."/>
            <person name="Lang P."/>
            <person name="Richards V.P."/>
            <person name="Eilertson K."/>
            <person name="Do T."/>
            <person name="Beighton D."/>
            <person name="Zeng L."/>
            <person name="Ahn S.J."/>
            <person name="Burne R.A."/>
            <person name="Siepel A."/>
            <person name="Bustamante C.D."/>
            <person name="Stanhope M.J."/>
        </authorList>
    </citation>
    <scope>NUCLEOTIDE SEQUENCE [LARGE SCALE GENOMIC DNA]</scope>
    <source>
        <strain evidence="5 6">SM6</strain>
    </source>
</reference>
<keyword evidence="3 5" id="KW-0067">ATP-binding</keyword>
<dbReference type="GO" id="GO:0016887">
    <property type="term" value="F:ATP hydrolysis activity"/>
    <property type="evidence" value="ECO:0007669"/>
    <property type="project" value="InterPro"/>
</dbReference>
<dbReference type="Gene3D" id="3.40.50.300">
    <property type="entry name" value="P-loop containing nucleotide triphosphate hydrolases"/>
    <property type="match status" value="1"/>
</dbReference>
<dbReference type="PANTHER" id="PTHR45772">
    <property type="entry name" value="CONSERVED COMPONENT OF ABC TRANSPORTER FOR NATURAL AMINO ACIDS-RELATED"/>
    <property type="match status" value="1"/>
</dbReference>
<dbReference type="Proteomes" id="UP000011676">
    <property type="component" value="Unassembled WGS sequence"/>
</dbReference>
<dbReference type="InterPro" id="IPR003439">
    <property type="entry name" value="ABC_transporter-like_ATP-bd"/>
</dbReference>
<dbReference type="InterPro" id="IPR051120">
    <property type="entry name" value="ABC_AA/LPS_Transport"/>
</dbReference>
<evidence type="ECO:0000256" key="2">
    <source>
        <dbReference type="ARBA" id="ARBA00022741"/>
    </source>
</evidence>
<accession>A0A829BIS8</accession>
<dbReference type="GO" id="GO:0015192">
    <property type="term" value="F:L-phenylalanine transmembrane transporter activity"/>
    <property type="evidence" value="ECO:0007669"/>
    <property type="project" value="TreeGrafter"/>
</dbReference>
<dbReference type="GO" id="GO:0005304">
    <property type="term" value="F:L-valine transmembrane transporter activity"/>
    <property type="evidence" value="ECO:0007669"/>
    <property type="project" value="TreeGrafter"/>
</dbReference>
<proteinExistence type="predicted"/>
<keyword evidence="2" id="KW-0547">Nucleotide-binding</keyword>